<name>A0A316MCX7_9CLOT</name>
<evidence type="ECO:0000256" key="3">
    <source>
        <dbReference type="ARBA" id="ARBA00022475"/>
    </source>
</evidence>
<dbReference type="Pfam" id="PF03458">
    <property type="entry name" value="Gly_transporter"/>
    <property type="match status" value="2"/>
</dbReference>
<feature type="transmembrane region" description="Helical" evidence="7">
    <location>
        <begin position="213"/>
        <end position="233"/>
    </location>
</feature>
<comment type="similarity">
    <text evidence="2">Belongs to the UPF0126 family.</text>
</comment>
<evidence type="ECO:0000313" key="10">
    <source>
        <dbReference type="Proteomes" id="UP000246114"/>
    </source>
</evidence>
<keyword evidence="3" id="KW-1003">Cell membrane</keyword>
<dbReference type="Proteomes" id="UP000246114">
    <property type="component" value="Unassembled WGS sequence"/>
</dbReference>
<sequence length="247" mass="27411">MLLSIFDFLGTVAFAFSGALVAMQKKLDLFGVIFLGITTAVGGGIFRDIILGQTPPTAFVKPTYCFISIVISIIAFYGYPKISQRYTDIKKKEFDAHPTENTSQYMSADQLFKITNKRNQMALLKNIISLFDAIGLATFTITGANLAYNQPNTNIFLVACMGLITGVGGGVLRDTFVQSTPLIFTKEIYAVASIIGAVVFYLCNYIGFPYNVTFSVCFIVVFFARMISIKFNINLPTYNSDKYKIYF</sequence>
<evidence type="ECO:0000259" key="8">
    <source>
        <dbReference type="Pfam" id="PF03458"/>
    </source>
</evidence>
<evidence type="ECO:0000313" key="9">
    <source>
        <dbReference type="EMBL" id="PWL55781.1"/>
    </source>
</evidence>
<evidence type="ECO:0000256" key="7">
    <source>
        <dbReference type="SAM" id="Phobius"/>
    </source>
</evidence>
<dbReference type="AlphaFoldDB" id="A0A316MCX7"/>
<evidence type="ECO:0000256" key="6">
    <source>
        <dbReference type="ARBA" id="ARBA00023136"/>
    </source>
</evidence>
<keyword evidence="6 7" id="KW-0472">Membrane</keyword>
<dbReference type="GO" id="GO:0005886">
    <property type="term" value="C:plasma membrane"/>
    <property type="evidence" value="ECO:0007669"/>
    <property type="project" value="UniProtKB-SubCell"/>
</dbReference>
<proteinExistence type="inferred from homology"/>
<protein>
    <submittedName>
        <fullName evidence="9">Trimeric intracellular cation channel family protein</fullName>
    </submittedName>
</protein>
<reference evidence="9 10" key="1">
    <citation type="submission" date="2018-03" db="EMBL/GenBank/DDBJ databases">
        <title>The uncultured portion of the human microbiome is neutrally assembled.</title>
        <authorList>
            <person name="Jeraldo P."/>
            <person name="Boardman L."/>
            <person name="White B.A."/>
            <person name="Nelson H."/>
            <person name="Goldenfeld N."/>
            <person name="Chia N."/>
        </authorList>
    </citation>
    <scope>NUCLEOTIDE SEQUENCE [LARGE SCALE GENOMIC DNA]</scope>
    <source>
        <strain evidence="9">CIM:MAG 903</strain>
    </source>
</reference>
<feature type="transmembrane region" description="Helical" evidence="7">
    <location>
        <begin position="58"/>
        <end position="79"/>
    </location>
</feature>
<dbReference type="EMBL" id="QAMZ01000003">
    <property type="protein sequence ID" value="PWL55781.1"/>
    <property type="molecule type" value="Genomic_DNA"/>
</dbReference>
<feature type="transmembrane region" description="Helical" evidence="7">
    <location>
        <begin position="127"/>
        <end position="148"/>
    </location>
</feature>
<dbReference type="PANTHER" id="PTHR30506:SF3">
    <property type="entry name" value="UPF0126 INNER MEMBRANE PROTEIN YADS-RELATED"/>
    <property type="match status" value="1"/>
</dbReference>
<evidence type="ECO:0000256" key="5">
    <source>
        <dbReference type="ARBA" id="ARBA00022989"/>
    </source>
</evidence>
<accession>A0A316MCX7</accession>
<gene>
    <name evidence="9" type="ORF">DBY38_00375</name>
</gene>
<feature type="transmembrane region" description="Helical" evidence="7">
    <location>
        <begin position="6"/>
        <end position="22"/>
    </location>
</feature>
<comment type="caution">
    <text evidence="9">The sequence shown here is derived from an EMBL/GenBank/DDBJ whole genome shotgun (WGS) entry which is preliminary data.</text>
</comment>
<feature type="domain" description="Glycine transporter" evidence="8">
    <location>
        <begin position="5"/>
        <end position="78"/>
    </location>
</feature>
<evidence type="ECO:0000256" key="2">
    <source>
        <dbReference type="ARBA" id="ARBA00008193"/>
    </source>
</evidence>
<organism evidence="9 10">
    <name type="scientific">Clostridium cadaveris</name>
    <dbReference type="NCBI Taxonomy" id="1529"/>
    <lineage>
        <taxon>Bacteria</taxon>
        <taxon>Bacillati</taxon>
        <taxon>Bacillota</taxon>
        <taxon>Clostridia</taxon>
        <taxon>Eubacteriales</taxon>
        <taxon>Clostridiaceae</taxon>
        <taxon>Clostridium</taxon>
    </lineage>
</organism>
<feature type="transmembrane region" description="Helical" evidence="7">
    <location>
        <begin position="29"/>
        <end position="46"/>
    </location>
</feature>
<dbReference type="PANTHER" id="PTHR30506">
    <property type="entry name" value="INNER MEMBRANE PROTEIN"/>
    <property type="match status" value="1"/>
</dbReference>
<keyword evidence="5 7" id="KW-1133">Transmembrane helix</keyword>
<evidence type="ECO:0000256" key="4">
    <source>
        <dbReference type="ARBA" id="ARBA00022692"/>
    </source>
</evidence>
<feature type="transmembrane region" description="Helical" evidence="7">
    <location>
        <begin position="188"/>
        <end position="207"/>
    </location>
</feature>
<feature type="transmembrane region" description="Helical" evidence="7">
    <location>
        <begin position="154"/>
        <end position="176"/>
    </location>
</feature>
<keyword evidence="4 7" id="KW-0812">Transmembrane</keyword>
<dbReference type="InterPro" id="IPR005115">
    <property type="entry name" value="Gly_transporter"/>
</dbReference>
<comment type="subcellular location">
    <subcellularLocation>
        <location evidence="1">Cell membrane</location>
        <topology evidence="1">Multi-pass membrane protein</topology>
    </subcellularLocation>
</comment>
<evidence type="ECO:0000256" key="1">
    <source>
        <dbReference type="ARBA" id="ARBA00004651"/>
    </source>
</evidence>
<feature type="domain" description="Glycine transporter" evidence="8">
    <location>
        <begin position="130"/>
        <end position="203"/>
    </location>
</feature>